<gene>
    <name evidence="2" type="ORF">ACJMK2_029215</name>
</gene>
<keyword evidence="1" id="KW-0808">Transferase</keyword>
<evidence type="ECO:0000313" key="2">
    <source>
        <dbReference type="EMBL" id="KAL3882913.1"/>
    </source>
</evidence>
<comment type="caution">
    <text evidence="2">The sequence shown here is derived from an EMBL/GenBank/DDBJ whole genome shotgun (WGS) entry which is preliminary data.</text>
</comment>
<dbReference type="SUPFAM" id="SSF53448">
    <property type="entry name" value="Nucleotide-diphospho-sugar transferases"/>
    <property type="match status" value="1"/>
</dbReference>
<reference evidence="2 3" key="1">
    <citation type="submission" date="2024-11" db="EMBL/GenBank/DDBJ databases">
        <title>Chromosome-level genome assembly of the freshwater bivalve Anodonta woodiana.</title>
        <authorList>
            <person name="Chen X."/>
        </authorList>
    </citation>
    <scope>NUCLEOTIDE SEQUENCE [LARGE SCALE GENOMIC DNA]</scope>
    <source>
        <strain evidence="2">MN2024</strain>
        <tissue evidence="2">Gills</tissue>
    </source>
</reference>
<dbReference type="InterPro" id="IPR051706">
    <property type="entry name" value="Glycosyltransferase_domain"/>
</dbReference>
<dbReference type="PANTHER" id="PTHR32385:SF15">
    <property type="entry name" value="INOSITOL PHOSPHOCERAMIDE MANNOSYLTRANSFERASE 1"/>
    <property type="match status" value="1"/>
</dbReference>
<dbReference type="Proteomes" id="UP001634394">
    <property type="component" value="Unassembled WGS sequence"/>
</dbReference>
<proteinExistence type="predicted"/>
<accession>A0ABD3XDH6</accession>
<dbReference type="InterPro" id="IPR029044">
    <property type="entry name" value="Nucleotide-diphossugar_trans"/>
</dbReference>
<organism evidence="2 3">
    <name type="scientific">Sinanodonta woodiana</name>
    <name type="common">Chinese pond mussel</name>
    <name type="synonym">Anodonta woodiana</name>
    <dbReference type="NCBI Taxonomy" id="1069815"/>
    <lineage>
        <taxon>Eukaryota</taxon>
        <taxon>Metazoa</taxon>
        <taxon>Spiralia</taxon>
        <taxon>Lophotrochozoa</taxon>
        <taxon>Mollusca</taxon>
        <taxon>Bivalvia</taxon>
        <taxon>Autobranchia</taxon>
        <taxon>Heteroconchia</taxon>
        <taxon>Palaeoheterodonta</taxon>
        <taxon>Unionida</taxon>
        <taxon>Unionoidea</taxon>
        <taxon>Unionidae</taxon>
        <taxon>Unioninae</taxon>
        <taxon>Sinanodonta</taxon>
    </lineage>
</organism>
<dbReference type="GO" id="GO:0016740">
    <property type="term" value="F:transferase activity"/>
    <property type="evidence" value="ECO:0007669"/>
    <property type="project" value="UniProtKB-KW"/>
</dbReference>
<dbReference type="GO" id="GO:0016020">
    <property type="term" value="C:membrane"/>
    <property type="evidence" value="ECO:0007669"/>
    <property type="project" value="GOC"/>
</dbReference>
<dbReference type="AlphaFoldDB" id="A0ABD3XDH6"/>
<dbReference type="GO" id="GO:0006688">
    <property type="term" value="P:glycosphingolipid biosynthetic process"/>
    <property type="evidence" value="ECO:0007669"/>
    <property type="project" value="UniProtKB-ARBA"/>
</dbReference>
<dbReference type="GO" id="GO:0006673">
    <property type="term" value="P:inositol phosphoceramide metabolic process"/>
    <property type="evidence" value="ECO:0007669"/>
    <property type="project" value="UniProtKB-ARBA"/>
</dbReference>
<dbReference type="EMBL" id="JBJQND010000003">
    <property type="protein sequence ID" value="KAL3882913.1"/>
    <property type="molecule type" value="Genomic_DNA"/>
</dbReference>
<sequence>MQSLLQNHPHWEYRFWTDDSLWKFINNTYRYMLPVWDNYPSDMHRSNGMRYIVLYEYGGVYADLDIKFIRPLDPFVRKYSCFMAREPFVHSMSLGFAHDKAGTALMGCRRKHPFMKNLLYNLPSFSIANDRQDSVGPLFVSILYRNYITDSGHIKSTDDDGVYMAPADYFIGKRHSLEWLCSHFEKGLVKMDISPFSFTTHEWALMHDRNMFVRKNQTDIHNIVPQAILYNGRN</sequence>
<evidence type="ECO:0000313" key="3">
    <source>
        <dbReference type="Proteomes" id="UP001634394"/>
    </source>
</evidence>
<evidence type="ECO:0000256" key="1">
    <source>
        <dbReference type="ARBA" id="ARBA00022679"/>
    </source>
</evidence>
<dbReference type="Pfam" id="PF04488">
    <property type="entry name" value="Gly_transf_sug"/>
    <property type="match status" value="1"/>
</dbReference>
<name>A0ABD3XDH6_SINWO</name>
<dbReference type="Gene3D" id="3.90.550.20">
    <property type="match status" value="1"/>
</dbReference>
<dbReference type="InterPro" id="IPR007577">
    <property type="entry name" value="GlycoTrfase_DXD_sugar-bd_CS"/>
</dbReference>
<dbReference type="PANTHER" id="PTHR32385">
    <property type="entry name" value="MANNOSYL PHOSPHORYLINOSITOL CERAMIDE SYNTHASE"/>
    <property type="match status" value="1"/>
</dbReference>
<protein>
    <submittedName>
        <fullName evidence="2">Uncharacterized protein</fullName>
    </submittedName>
</protein>
<keyword evidence="3" id="KW-1185">Reference proteome</keyword>